<dbReference type="Pfam" id="PF12849">
    <property type="entry name" value="PBP_like_2"/>
    <property type="match status" value="1"/>
</dbReference>
<dbReference type="PANTHER" id="PTHR30570">
    <property type="entry name" value="PERIPLASMIC PHOSPHATE BINDING COMPONENT OF PHOSPHATE ABC TRANSPORTER"/>
    <property type="match status" value="1"/>
</dbReference>
<comment type="function">
    <text evidence="1">Part of the ABC transporter complex PstSACB involved in phosphate import.</text>
</comment>
<evidence type="ECO:0000256" key="5">
    <source>
        <dbReference type="ARBA" id="ARBA00022448"/>
    </source>
</evidence>
<sequence length="333" mass="36969">MKKFKRSMLALTIAAVLTTVTACGSGEQASKTNTQTASNTTEQKTEQKTEKQEEKLSGTIAIDGSSTVFPILEAVSEEYNLIQPNVKAPVGVSGTGGGFKRFVIGETDFSNASRPIKEEEAALAKENGVEYIELKLAFDGLSVVVSKDNDFVDYLTVEELNRMWVDGSDVVTWKDLRPEWPEIKIEFFSPGHDSGTYDYWNEVILKKTDIRKDAQLSEDDNVLVMGVSGGKGGIGYFGYAYYYENQDKLKVVPIDNGNGAITPTEETINNGTYAPLSRPMFMYVNKEALKRPEVLDYLTFLNEHVGELALEVGYINMPQLEYDNNAELIKKAK</sequence>
<dbReference type="Proteomes" id="UP000290649">
    <property type="component" value="Unassembled WGS sequence"/>
</dbReference>
<evidence type="ECO:0000256" key="6">
    <source>
        <dbReference type="ARBA" id="ARBA00022592"/>
    </source>
</evidence>
<protein>
    <recommendedName>
        <fullName evidence="10">Phosphate-binding protein</fullName>
    </recommendedName>
</protein>
<accession>A0A4Q0VPJ0</accession>
<dbReference type="RefSeq" id="WP_129079743.1">
    <property type="nucleotide sequence ID" value="NZ_QOUX01000046.1"/>
</dbReference>
<dbReference type="GO" id="GO:0042301">
    <property type="term" value="F:phosphate ion binding"/>
    <property type="evidence" value="ECO:0007669"/>
    <property type="project" value="UniProtKB-UniRule"/>
</dbReference>
<evidence type="ECO:0000256" key="10">
    <source>
        <dbReference type="RuleBase" id="RU367119"/>
    </source>
</evidence>
<evidence type="ECO:0000256" key="7">
    <source>
        <dbReference type="ARBA" id="ARBA00022729"/>
    </source>
</evidence>
<dbReference type="Gene3D" id="3.40.190.10">
    <property type="entry name" value="Periplasmic binding protein-like II"/>
    <property type="match status" value="2"/>
</dbReference>
<keyword evidence="10" id="KW-0472">Membrane</keyword>
<feature type="region of interest" description="Disordered" evidence="11">
    <location>
        <begin position="25"/>
        <end position="57"/>
    </location>
</feature>
<dbReference type="AlphaFoldDB" id="A0A4Q0VPJ0"/>
<dbReference type="EMBL" id="QOUX01000046">
    <property type="protein sequence ID" value="RXI98386.1"/>
    <property type="molecule type" value="Genomic_DNA"/>
</dbReference>
<evidence type="ECO:0000313" key="13">
    <source>
        <dbReference type="EMBL" id="RXI98386.1"/>
    </source>
</evidence>
<reference evidence="13 14" key="1">
    <citation type="journal article" date="2019" name="Int. J. Syst. Evol. Microbiol.">
        <title>Anaerobacillus alkaliphilus sp. nov., a novel alkaliphilic and moderately halophilic bacterium.</title>
        <authorList>
            <person name="Borsodi A.K."/>
            <person name="Aszalos J.M."/>
            <person name="Bihari P."/>
            <person name="Nagy I."/>
            <person name="Schumann P."/>
            <person name="Sproer C."/>
            <person name="Kovacs A.L."/>
            <person name="Boka K."/>
            <person name="Dobosy P."/>
            <person name="Ovari M."/>
            <person name="Szili-Kovacs T."/>
            <person name="Toth E."/>
        </authorList>
    </citation>
    <scope>NUCLEOTIDE SEQUENCE [LARGE SCALE GENOMIC DNA]</scope>
    <source>
        <strain evidence="13 14">B16-10</strain>
    </source>
</reference>
<evidence type="ECO:0000256" key="4">
    <source>
        <dbReference type="ARBA" id="ARBA00011529"/>
    </source>
</evidence>
<dbReference type="InterPro" id="IPR011862">
    <property type="entry name" value="Phos-bd"/>
</dbReference>
<evidence type="ECO:0000259" key="12">
    <source>
        <dbReference type="Pfam" id="PF12849"/>
    </source>
</evidence>
<keyword evidence="8 10" id="KW-0564">Palmitate</keyword>
<evidence type="ECO:0000256" key="2">
    <source>
        <dbReference type="ARBA" id="ARBA00004193"/>
    </source>
</evidence>
<keyword evidence="5 10" id="KW-0813">Transport</keyword>
<comment type="subcellular location">
    <subcellularLocation>
        <location evidence="2 10">Cell membrane</location>
        <topology evidence="2 10">Lipid-anchor</topology>
    </subcellularLocation>
</comment>
<comment type="caution">
    <text evidence="13">The sequence shown here is derived from an EMBL/GenBank/DDBJ whole genome shotgun (WGS) entry which is preliminary data.</text>
</comment>
<feature type="chain" id="PRO_5039747701" description="Phosphate-binding protein" evidence="10">
    <location>
        <begin position="23"/>
        <end position="333"/>
    </location>
</feature>
<keyword evidence="9 10" id="KW-0449">Lipoprotein</keyword>
<name>A0A4Q0VPJ0_9BACI</name>
<evidence type="ECO:0000256" key="1">
    <source>
        <dbReference type="ARBA" id="ARBA00002841"/>
    </source>
</evidence>
<dbReference type="InterPro" id="IPR050811">
    <property type="entry name" value="Phosphate_ABC_transporter"/>
</dbReference>
<evidence type="ECO:0000256" key="11">
    <source>
        <dbReference type="SAM" id="MobiDB-lite"/>
    </source>
</evidence>
<dbReference type="GO" id="GO:0005886">
    <property type="term" value="C:plasma membrane"/>
    <property type="evidence" value="ECO:0007669"/>
    <property type="project" value="UniProtKB-SubCell"/>
</dbReference>
<evidence type="ECO:0000256" key="9">
    <source>
        <dbReference type="ARBA" id="ARBA00023288"/>
    </source>
</evidence>
<evidence type="ECO:0000256" key="3">
    <source>
        <dbReference type="ARBA" id="ARBA00008725"/>
    </source>
</evidence>
<dbReference type="NCBIfam" id="TIGR02136">
    <property type="entry name" value="ptsS_2"/>
    <property type="match status" value="1"/>
</dbReference>
<keyword evidence="14" id="KW-1185">Reference proteome</keyword>
<dbReference type="PANTHER" id="PTHR30570:SF1">
    <property type="entry name" value="PHOSPHATE-BINDING PROTEIN PSTS"/>
    <property type="match status" value="1"/>
</dbReference>
<feature type="signal peptide" evidence="10">
    <location>
        <begin position="1"/>
        <end position="22"/>
    </location>
</feature>
<dbReference type="SUPFAM" id="SSF53850">
    <property type="entry name" value="Periplasmic binding protein-like II"/>
    <property type="match status" value="1"/>
</dbReference>
<feature type="domain" description="PBP" evidence="12">
    <location>
        <begin position="51"/>
        <end position="301"/>
    </location>
</feature>
<comment type="subunit">
    <text evidence="4 10">The complex is composed of two ATP-binding proteins (PstB), two transmembrane proteins (PstC and PstA) and a solute-binding protein (PstS).</text>
</comment>
<keyword evidence="10" id="KW-1003">Cell membrane</keyword>
<comment type="function">
    <text evidence="10">Involved in the system for phosphate transport across the cytoplasmic membrane.</text>
</comment>
<gene>
    <name evidence="13" type="ORF">DS745_18855</name>
</gene>
<dbReference type="CDD" id="cd13654">
    <property type="entry name" value="PBP2_phosphate_like_2"/>
    <property type="match status" value="1"/>
</dbReference>
<dbReference type="GO" id="GO:0006817">
    <property type="term" value="P:phosphate ion transport"/>
    <property type="evidence" value="ECO:0007669"/>
    <property type="project" value="UniProtKB-UniRule"/>
</dbReference>
<dbReference type="InterPro" id="IPR024370">
    <property type="entry name" value="PBP_domain"/>
</dbReference>
<dbReference type="PROSITE" id="PS51257">
    <property type="entry name" value="PROKAR_LIPOPROTEIN"/>
    <property type="match status" value="1"/>
</dbReference>
<comment type="similarity">
    <text evidence="3 10">Belongs to the PstS family.</text>
</comment>
<keyword evidence="7 10" id="KW-0732">Signal</keyword>
<organism evidence="13 14">
    <name type="scientific">Anaerobacillus alkaliphilus</name>
    <dbReference type="NCBI Taxonomy" id="1548597"/>
    <lineage>
        <taxon>Bacteria</taxon>
        <taxon>Bacillati</taxon>
        <taxon>Bacillota</taxon>
        <taxon>Bacilli</taxon>
        <taxon>Bacillales</taxon>
        <taxon>Bacillaceae</taxon>
        <taxon>Anaerobacillus</taxon>
    </lineage>
</organism>
<keyword evidence="6 10" id="KW-0592">Phosphate transport</keyword>
<evidence type="ECO:0000256" key="8">
    <source>
        <dbReference type="ARBA" id="ARBA00023139"/>
    </source>
</evidence>
<feature type="compositionally biased region" description="Polar residues" evidence="11">
    <location>
        <begin position="27"/>
        <end position="39"/>
    </location>
</feature>
<evidence type="ECO:0000313" key="14">
    <source>
        <dbReference type="Proteomes" id="UP000290649"/>
    </source>
</evidence>
<feature type="compositionally biased region" description="Basic and acidic residues" evidence="11">
    <location>
        <begin position="43"/>
        <end position="56"/>
    </location>
</feature>
<dbReference type="OrthoDB" id="9790048at2"/>
<proteinExistence type="inferred from homology"/>